<dbReference type="PANTHER" id="PTHR45663:SF11">
    <property type="entry name" value="GEO12009P1"/>
    <property type="match status" value="1"/>
</dbReference>
<feature type="site" description="Deprotonates C-terminal active site Cys" evidence="9">
    <location>
        <position position="24"/>
    </location>
</feature>
<protein>
    <recommendedName>
        <fullName evidence="2 7">Thioredoxin</fullName>
    </recommendedName>
</protein>
<dbReference type="PIRSF" id="PIRSF000077">
    <property type="entry name" value="Thioredoxin"/>
    <property type="match status" value="1"/>
</dbReference>
<dbReference type="EMBL" id="JACHFH010000014">
    <property type="protein sequence ID" value="MBB5336213.1"/>
    <property type="molecule type" value="Genomic_DNA"/>
</dbReference>
<evidence type="ECO:0000256" key="10">
    <source>
        <dbReference type="PIRSR" id="PIRSR000077-4"/>
    </source>
</evidence>
<evidence type="ECO:0000256" key="4">
    <source>
        <dbReference type="ARBA" id="ARBA00022982"/>
    </source>
</evidence>
<evidence type="ECO:0000256" key="1">
    <source>
        <dbReference type="ARBA" id="ARBA00008987"/>
    </source>
</evidence>
<dbReference type="Gene3D" id="3.40.30.10">
    <property type="entry name" value="Glutaredoxin"/>
    <property type="match status" value="1"/>
</dbReference>
<dbReference type="AlphaFoldDB" id="A0A840UTC3"/>
<feature type="site" description="Contributes to redox potential value" evidence="9">
    <location>
        <position position="31"/>
    </location>
</feature>
<evidence type="ECO:0000313" key="12">
    <source>
        <dbReference type="EMBL" id="MBB5336213.1"/>
    </source>
</evidence>
<dbReference type="InterPro" id="IPR013766">
    <property type="entry name" value="Thioredoxin_domain"/>
</dbReference>
<keyword evidence="6 10" id="KW-0676">Redox-active center</keyword>
<feature type="disulfide bond" description="Redox-active" evidence="10">
    <location>
        <begin position="30"/>
        <end position="33"/>
    </location>
</feature>
<gene>
    <name evidence="12" type="ORF">HNR32_001361</name>
</gene>
<dbReference type="Pfam" id="PF00085">
    <property type="entry name" value="Thioredoxin"/>
    <property type="match status" value="1"/>
</dbReference>
<evidence type="ECO:0000256" key="3">
    <source>
        <dbReference type="ARBA" id="ARBA00022448"/>
    </source>
</evidence>
<keyword evidence="13" id="KW-1185">Reference proteome</keyword>
<dbReference type="InterPro" id="IPR005746">
    <property type="entry name" value="Thioredoxin"/>
</dbReference>
<evidence type="ECO:0000256" key="2">
    <source>
        <dbReference type="ARBA" id="ARBA00020570"/>
    </source>
</evidence>
<dbReference type="GO" id="GO:0015035">
    <property type="term" value="F:protein-disulfide reductase activity"/>
    <property type="evidence" value="ECO:0007669"/>
    <property type="project" value="UniProtKB-UniRule"/>
</dbReference>
<sequence length="105" mass="11937">MAIIHADKELFDKMMAEKKTFLVDFFATWCGPCKMLGRVFESIEAKGEVDVDIVKIDIDQEMELAQKYNVEVVPTLYFIAKGEAVGTMSGFIPEDELVKKLKELK</sequence>
<comment type="caution">
    <text evidence="12">The sequence shown here is derived from an EMBL/GenBank/DDBJ whole genome shotgun (WGS) entry which is preliminary data.</text>
</comment>
<dbReference type="PROSITE" id="PS00194">
    <property type="entry name" value="THIOREDOXIN_1"/>
    <property type="match status" value="1"/>
</dbReference>
<evidence type="ECO:0000256" key="9">
    <source>
        <dbReference type="PIRSR" id="PIRSR000077-1"/>
    </source>
</evidence>
<feature type="active site" description="Nucleophile" evidence="9">
    <location>
        <position position="30"/>
    </location>
</feature>
<keyword evidence="5 10" id="KW-1015">Disulfide bond</keyword>
<dbReference type="InterPro" id="IPR036249">
    <property type="entry name" value="Thioredoxin-like_sf"/>
</dbReference>
<evidence type="ECO:0000256" key="7">
    <source>
        <dbReference type="NCBIfam" id="TIGR01068"/>
    </source>
</evidence>
<name>A0A840UTC3_9FIRM</name>
<proteinExistence type="inferred from homology"/>
<dbReference type="PROSITE" id="PS51352">
    <property type="entry name" value="THIOREDOXIN_2"/>
    <property type="match status" value="1"/>
</dbReference>
<feature type="domain" description="Thioredoxin" evidence="11">
    <location>
        <begin position="1"/>
        <end position="105"/>
    </location>
</feature>
<accession>A0A840UTC3</accession>
<dbReference type="CDD" id="cd02947">
    <property type="entry name" value="TRX_family"/>
    <property type="match status" value="1"/>
</dbReference>
<evidence type="ECO:0000256" key="6">
    <source>
        <dbReference type="ARBA" id="ARBA00023284"/>
    </source>
</evidence>
<comment type="similarity">
    <text evidence="1 8">Belongs to the thioredoxin family.</text>
</comment>
<keyword evidence="3" id="KW-0813">Transport</keyword>
<organism evidence="12 13">
    <name type="scientific">Pectinatus brassicae</name>
    <dbReference type="NCBI Taxonomy" id="862415"/>
    <lineage>
        <taxon>Bacteria</taxon>
        <taxon>Bacillati</taxon>
        <taxon>Bacillota</taxon>
        <taxon>Negativicutes</taxon>
        <taxon>Selenomonadales</taxon>
        <taxon>Selenomonadaceae</taxon>
        <taxon>Pectinatus</taxon>
    </lineage>
</organism>
<evidence type="ECO:0000256" key="8">
    <source>
        <dbReference type="PIRNR" id="PIRNR000077"/>
    </source>
</evidence>
<dbReference type="NCBIfam" id="TIGR01068">
    <property type="entry name" value="thioredoxin"/>
    <property type="match status" value="1"/>
</dbReference>
<dbReference type="InterPro" id="IPR017937">
    <property type="entry name" value="Thioredoxin_CS"/>
</dbReference>
<dbReference type="PANTHER" id="PTHR45663">
    <property type="entry name" value="GEO12009P1"/>
    <property type="match status" value="1"/>
</dbReference>
<evidence type="ECO:0000256" key="5">
    <source>
        <dbReference type="ARBA" id="ARBA00023157"/>
    </source>
</evidence>
<dbReference type="Proteomes" id="UP000559117">
    <property type="component" value="Unassembled WGS sequence"/>
</dbReference>
<feature type="site" description="Contributes to redox potential value" evidence="9">
    <location>
        <position position="32"/>
    </location>
</feature>
<evidence type="ECO:0000259" key="11">
    <source>
        <dbReference type="PROSITE" id="PS51352"/>
    </source>
</evidence>
<reference evidence="12 13" key="1">
    <citation type="submission" date="2020-08" db="EMBL/GenBank/DDBJ databases">
        <title>Genomic Encyclopedia of Type Strains, Phase IV (KMG-IV): sequencing the most valuable type-strain genomes for metagenomic binning, comparative biology and taxonomic classification.</title>
        <authorList>
            <person name="Goeker M."/>
        </authorList>
    </citation>
    <scope>NUCLEOTIDE SEQUENCE [LARGE SCALE GENOMIC DNA]</scope>
    <source>
        <strain evidence="12 13">DSM 24661</strain>
    </source>
</reference>
<evidence type="ECO:0000313" key="13">
    <source>
        <dbReference type="Proteomes" id="UP000559117"/>
    </source>
</evidence>
<dbReference type="SUPFAM" id="SSF52833">
    <property type="entry name" value="Thioredoxin-like"/>
    <property type="match status" value="1"/>
</dbReference>
<dbReference type="RefSeq" id="WP_183860954.1">
    <property type="nucleotide sequence ID" value="NZ_JACHFH010000014.1"/>
</dbReference>
<dbReference type="GO" id="GO:0005737">
    <property type="term" value="C:cytoplasm"/>
    <property type="evidence" value="ECO:0007669"/>
    <property type="project" value="TreeGrafter"/>
</dbReference>
<feature type="active site" description="Nucleophile" evidence="9">
    <location>
        <position position="33"/>
    </location>
</feature>
<keyword evidence="4" id="KW-0249">Electron transport</keyword>